<dbReference type="InterPro" id="IPR043502">
    <property type="entry name" value="DNA/RNA_pol_sf"/>
</dbReference>
<dbReference type="PANTHER" id="PTHR11439:SF483">
    <property type="entry name" value="PEPTIDE SYNTHASE GLIP-LIKE, PUTATIVE (AFU_ORTHOLOGUE AFUA_3G12920)-RELATED"/>
    <property type="match status" value="1"/>
</dbReference>
<dbReference type="EMBL" id="SSTE01000555">
    <property type="protein sequence ID" value="KAA0067344.1"/>
    <property type="molecule type" value="Genomic_DNA"/>
</dbReference>
<organism evidence="4 5">
    <name type="scientific">Cucumis melo var. makuwa</name>
    <name type="common">Oriental melon</name>
    <dbReference type="NCBI Taxonomy" id="1194695"/>
    <lineage>
        <taxon>Eukaryota</taxon>
        <taxon>Viridiplantae</taxon>
        <taxon>Streptophyta</taxon>
        <taxon>Embryophyta</taxon>
        <taxon>Tracheophyta</taxon>
        <taxon>Spermatophyta</taxon>
        <taxon>Magnoliopsida</taxon>
        <taxon>eudicotyledons</taxon>
        <taxon>Gunneridae</taxon>
        <taxon>Pentapetalae</taxon>
        <taxon>rosids</taxon>
        <taxon>fabids</taxon>
        <taxon>Cucurbitales</taxon>
        <taxon>Cucurbitaceae</taxon>
        <taxon>Benincaseae</taxon>
        <taxon>Cucumis</taxon>
    </lineage>
</organism>
<sequence>MDVKSAFLNGYLNEEVYIAQPKGFVDSEHPKHVYKLNKALYGLKQTLRAWYDWLTVCWRDKGYSRGEIDKTLFIHKKSDQLLVAQIYVDDIIFGGFPQDLVNNFINIMQSKFEMSMVGELSCFLGLQIKQKNDGIFIAQEKYARNMIKKFGLEQARNKRTAAATHVKLTKDNDGAEVDHKLYRSIVGSLLYLTASRPNIAYAVGIYASYQADPRITHLEAIKRILKYVHGTNDIGMMYSYDTTPTLVGYYDADLAGSTDDRKTEAEYIAAADIFTKPLDASSFEFLRAGLGLKSLIVTRILFVMVNTRKGSYVPKQSEDAPNVITSSPPLVQHERVKGRRFKSTPPWRPYRLPSEKLQREASSRLQDSLQSEACLKLDDVSLIRLLKKPLGPVISKKLPSDPLGFIHSQESSSIEGVFIPTPGGPRRSQPIPSGHSPSIHPSRSTLLAAKPDAVPAHIPGFTAAAHEEQTDVSRNDDQCASFNQADIPSEDIPPLTDDPIIHHLKEGHNLLKVLNLQRERLNRLGEMSLRKHAERKFLRIFHLFPLMEFIFTTRKVFNAGSLWCRGELPMSPFYPQLIREFIVNLPDEFNNPSSVDYQIVHIRGFKFVISPAVINGFLGNIVDIDYSPSCPTTEVLATILSGGTLFTWPVNGIPAAALSVKYAILHKIGIANWFPSSHVSSVSTALSTFLYQICNDEKVDTGAFIYNQLLRHVGSFGVKVPIALLRLFQGSHVHPTRGLRIFDTTDWDESAEGFYVDRELAAHIVNSLIAESRVLTTSITLLSERRLEVDALLRHLKSLAPSTSRQQPPFD</sequence>
<name>A0A5A7VJ16_CUCMM</name>
<dbReference type="OrthoDB" id="8048545at2759"/>
<comment type="caution">
    <text evidence="4">The sequence shown here is derived from an EMBL/GenBank/DDBJ whole genome shotgun (WGS) entry which is preliminary data.</text>
</comment>
<evidence type="ECO:0000259" key="2">
    <source>
        <dbReference type="Pfam" id="PF07727"/>
    </source>
</evidence>
<accession>A0A5A7VJ16</accession>
<feature type="region of interest" description="Disordered" evidence="1">
    <location>
        <begin position="334"/>
        <end position="363"/>
    </location>
</feature>
<protein>
    <submittedName>
        <fullName evidence="4">Gag-pol polyprotein</fullName>
    </submittedName>
</protein>
<dbReference type="Pfam" id="PF07727">
    <property type="entry name" value="RVT_2"/>
    <property type="match status" value="1"/>
</dbReference>
<feature type="domain" description="Putative plant transposon protein" evidence="3">
    <location>
        <begin position="571"/>
        <end position="723"/>
    </location>
</feature>
<dbReference type="AlphaFoldDB" id="A0A5A7VJ16"/>
<feature type="region of interest" description="Disordered" evidence="1">
    <location>
        <begin position="415"/>
        <end position="443"/>
    </location>
</feature>
<dbReference type="Proteomes" id="UP000321393">
    <property type="component" value="Unassembled WGS sequence"/>
</dbReference>
<feature type="compositionally biased region" description="Low complexity" evidence="1">
    <location>
        <begin position="428"/>
        <end position="443"/>
    </location>
</feature>
<feature type="compositionally biased region" description="Basic and acidic residues" evidence="1">
    <location>
        <begin position="353"/>
        <end position="362"/>
    </location>
</feature>
<dbReference type="SUPFAM" id="SSF56672">
    <property type="entry name" value="DNA/RNA polymerases"/>
    <property type="match status" value="1"/>
</dbReference>
<reference evidence="4 5" key="1">
    <citation type="submission" date="2019-08" db="EMBL/GenBank/DDBJ databases">
        <title>Draft genome sequences of two oriental melons (Cucumis melo L. var makuwa).</title>
        <authorList>
            <person name="Kwon S.-Y."/>
        </authorList>
    </citation>
    <scope>NUCLEOTIDE SEQUENCE [LARGE SCALE GENOMIC DNA]</scope>
    <source>
        <strain evidence="5">cv. SW 3</strain>
        <tissue evidence="4">Leaf</tissue>
    </source>
</reference>
<dbReference type="PANTHER" id="PTHR11439">
    <property type="entry name" value="GAG-POL-RELATED RETROTRANSPOSON"/>
    <property type="match status" value="1"/>
</dbReference>
<dbReference type="InterPro" id="IPR046796">
    <property type="entry name" value="Transposase_32_dom"/>
</dbReference>
<evidence type="ECO:0000256" key="1">
    <source>
        <dbReference type="SAM" id="MobiDB-lite"/>
    </source>
</evidence>
<gene>
    <name evidence="4" type="ORF">E6C27_scaffold179G00550</name>
</gene>
<dbReference type="Pfam" id="PF20167">
    <property type="entry name" value="Transposase_32"/>
    <property type="match status" value="1"/>
</dbReference>
<dbReference type="InterPro" id="IPR013103">
    <property type="entry name" value="RVT_2"/>
</dbReference>
<evidence type="ECO:0000313" key="5">
    <source>
        <dbReference type="Proteomes" id="UP000321393"/>
    </source>
</evidence>
<evidence type="ECO:0000259" key="3">
    <source>
        <dbReference type="Pfam" id="PF20167"/>
    </source>
</evidence>
<proteinExistence type="predicted"/>
<feature type="domain" description="Reverse transcriptase Ty1/copia-type" evidence="2">
    <location>
        <begin position="1"/>
        <end position="160"/>
    </location>
</feature>
<evidence type="ECO:0000313" key="4">
    <source>
        <dbReference type="EMBL" id="KAA0067344.1"/>
    </source>
</evidence>